<reference evidence="1 2" key="1">
    <citation type="submission" date="2019-05" db="EMBL/GenBank/DDBJ databases">
        <title>Emergence of the Ug99 lineage of the wheat stem rust pathogen through somatic hybridization.</title>
        <authorList>
            <person name="Li F."/>
            <person name="Upadhyaya N.M."/>
            <person name="Sperschneider J."/>
            <person name="Matny O."/>
            <person name="Nguyen-Phuc H."/>
            <person name="Mago R."/>
            <person name="Raley C."/>
            <person name="Miller M.E."/>
            <person name="Silverstein K.A.T."/>
            <person name="Henningsen E."/>
            <person name="Hirsch C.D."/>
            <person name="Visser B."/>
            <person name="Pretorius Z.A."/>
            <person name="Steffenson B.J."/>
            <person name="Schwessinger B."/>
            <person name="Dodds P.N."/>
            <person name="Figueroa M."/>
        </authorList>
    </citation>
    <scope>NUCLEOTIDE SEQUENCE [LARGE SCALE GENOMIC DNA]</scope>
    <source>
        <strain evidence="1">21-0</strain>
    </source>
</reference>
<gene>
    <name evidence="1" type="ORF">PGT21_009847</name>
</gene>
<dbReference type="EMBL" id="VSWC01000054">
    <property type="protein sequence ID" value="KAA1099510.1"/>
    <property type="molecule type" value="Genomic_DNA"/>
</dbReference>
<keyword evidence="2" id="KW-1185">Reference proteome</keyword>
<proteinExistence type="predicted"/>
<evidence type="ECO:0000313" key="1">
    <source>
        <dbReference type="EMBL" id="KAA1099510.1"/>
    </source>
</evidence>
<organism evidence="1 2">
    <name type="scientific">Puccinia graminis f. sp. tritici</name>
    <dbReference type="NCBI Taxonomy" id="56615"/>
    <lineage>
        <taxon>Eukaryota</taxon>
        <taxon>Fungi</taxon>
        <taxon>Dikarya</taxon>
        <taxon>Basidiomycota</taxon>
        <taxon>Pucciniomycotina</taxon>
        <taxon>Pucciniomycetes</taxon>
        <taxon>Pucciniales</taxon>
        <taxon>Pucciniaceae</taxon>
        <taxon>Puccinia</taxon>
    </lineage>
</organism>
<protein>
    <submittedName>
        <fullName evidence="1">Uncharacterized protein</fullName>
    </submittedName>
</protein>
<comment type="caution">
    <text evidence="1">The sequence shown here is derived from an EMBL/GenBank/DDBJ whole genome shotgun (WGS) entry which is preliminary data.</text>
</comment>
<dbReference type="Proteomes" id="UP000324748">
    <property type="component" value="Unassembled WGS sequence"/>
</dbReference>
<name>A0A5B0PFT2_PUCGR</name>
<accession>A0A5B0PFT2</accession>
<evidence type="ECO:0000313" key="2">
    <source>
        <dbReference type="Proteomes" id="UP000324748"/>
    </source>
</evidence>
<sequence>MTSIWCFEALGSKTSSQKQWSTHCTLPLHPSSLSAISFQFPDQAHLTNPHPPHVDPMLMTATVPFIRHCVDAPFSLHLSRRSRAAINKFSWSGRNGEEATPSPFTVVCS</sequence>
<dbReference type="AlphaFoldDB" id="A0A5B0PFT2"/>